<keyword evidence="8" id="KW-0482">Metalloprotease</keyword>
<keyword evidence="15" id="KW-1185">Reference proteome</keyword>
<dbReference type="GO" id="GO:0008237">
    <property type="term" value="F:metallopeptidase activity"/>
    <property type="evidence" value="ECO:0007669"/>
    <property type="project" value="UniProtKB-KW"/>
</dbReference>
<evidence type="ECO:0000313" key="14">
    <source>
        <dbReference type="EMBL" id="TFF25658.1"/>
    </source>
</evidence>
<evidence type="ECO:0000256" key="7">
    <source>
        <dbReference type="ARBA" id="ARBA00022833"/>
    </source>
</evidence>
<evidence type="ECO:0000256" key="6">
    <source>
        <dbReference type="ARBA" id="ARBA00022801"/>
    </source>
</evidence>
<organism evidence="14 15">
    <name type="scientific">Jiella endophytica</name>
    <dbReference type="NCBI Taxonomy" id="2558362"/>
    <lineage>
        <taxon>Bacteria</taxon>
        <taxon>Pseudomonadati</taxon>
        <taxon>Pseudomonadota</taxon>
        <taxon>Alphaproteobacteria</taxon>
        <taxon>Hyphomicrobiales</taxon>
        <taxon>Aurantimonadaceae</taxon>
        <taxon>Jiella</taxon>
    </lineage>
</organism>
<evidence type="ECO:0000256" key="10">
    <source>
        <dbReference type="ARBA" id="ARBA00093448"/>
    </source>
</evidence>
<dbReference type="EMBL" id="SOZD01000002">
    <property type="protein sequence ID" value="TFF25658.1"/>
    <property type="molecule type" value="Genomic_DNA"/>
</dbReference>
<dbReference type="GO" id="GO:0006508">
    <property type="term" value="P:proteolysis"/>
    <property type="evidence" value="ECO:0007669"/>
    <property type="project" value="UniProtKB-KW"/>
</dbReference>
<keyword evidence="9" id="KW-0961">Cell wall biogenesis/degradation</keyword>
<comment type="pathway">
    <text evidence="2">Cell wall biogenesis; cell wall polysaccharide biosynthesis.</text>
</comment>
<dbReference type="AlphaFoldDB" id="A0A4Y8RPW2"/>
<dbReference type="OrthoDB" id="5418604at2"/>
<evidence type="ECO:0000256" key="8">
    <source>
        <dbReference type="ARBA" id="ARBA00023049"/>
    </source>
</evidence>
<dbReference type="InterPro" id="IPR013230">
    <property type="entry name" value="Peptidase_M15A_C"/>
</dbReference>
<feature type="domain" description="Peptidase M15A C-terminal" evidence="13">
    <location>
        <begin position="161"/>
        <end position="264"/>
    </location>
</feature>
<dbReference type="SUPFAM" id="SSF55166">
    <property type="entry name" value="Hedgehog/DD-peptidase"/>
    <property type="match status" value="1"/>
</dbReference>
<dbReference type="InterPro" id="IPR009045">
    <property type="entry name" value="Zn_M74/Hedgehog-like"/>
</dbReference>
<accession>A0A4Y8RPW2</accession>
<keyword evidence="7" id="KW-0862">Zinc</keyword>
<name>A0A4Y8RPW2_9HYPH</name>
<keyword evidence="6" id="KW-0378">Hydrolase</keyword>
<proteinExistence type="inferred from homology"/>
<comment type="caution">
    <text evidence="14">The sequence shown here is derived from an EMBL/GenBank/DDBJ whole genome shotgun (WGS) entry which is preliminary data.</text>
</comment>
<dbReference type="Pfam" id="PF08291">
    <property type="entry name" value="Peptidase_M15_3"/>
    <property type="match status" value="1"/>
</dbReference>
<protein>
    <recommendedName>
        <fullName evidence="11">Murein endopeptidase K</fullName>
    </recommendedName>
</protein>
<evidence type="ECO:0000256" key="12">
    <source>
        <dbReference type="SAM" id="MobiDB-lite"/>
    </source>
</evidence>
<evidence type="ECO:0000256" key="9">
    <source>
        <dbReference type="ARBA" id="ARBA00023316"/>
    </source>
</evidence>
<feature type="compositionally biased region" description="Low complexity" evidence="12">
    <location>
        <begin position="1"/>
        <end position="26"/>
    </location>
</feature>
<keyword evidence="5" id="KW-0732">Signal</keyword>
<dbReference type="Proteomes" id="UP000298179">
    <property type="component" value="Unassembled WGS sequence"/>
</dbReference>
<feature type="region of interest" description="Disordered" evidence="12">
    <location>
        <begin position="1"/>
        <end position="44"/>
    </location>
</feature>
<dbReference type="InterPro" id="IPR010275">
    <property type="entry name" value="MepK"/>
</dbReference>
<comment type="cofactor">
    <cofactor evidence="1">
        <name>Zn(2+)</name>
        <dbReference type="ChEBI" id="CHEBI:29105"/>
    </cofactor>
</comment>
<dbReference type="PANTHER" id="PTHR37425:SF1">
    <property type="entry name" value="OUTER MEMBRANE PROTEIN"/>
    <property type="match status" value="1"/>
</dbReference>
<dbReference type="GO" id="GO:0046872">
    <property type="term" value="F:metal ion binding"/>
    <property type="evidence" value="ECO:0007669"/>
    <property type="project" value="UniProtKB-KW"/>
</dbReference>
<evidence type="ECO:0000256" key="3">
    <source>
        <dbReference type="ARBA" id="ARBA00022670"/>
    </source>
</evidence>
<dbReference type="GO" id="GO:0071555">
    <property type="term" value="P:cell wall organization"/>
    <property type="evidence" value="ECO:0007669"/>
    <property type="project" value="UniProtKB-KW"/>
</dbReference>
<evidence type="ECO:0000256" key="5">
    <source>
        <dbReference type="ARBA" id="ARBA00022729"/>
    </source>
</evidence>
<sequence>MAAAAAAKPEVADDASAGTAVAAASSDKPDEKGAKVAGEAGSLRDRMTTARAAAFAGGTVAEGDAVGEPSERKVGEKSLFASLFAREAAKTPLANAEKGKSRRIVLKRDEPVEQGGGGIADLPGVDPSSLFEIGQKASANEDAIDDVMSSYQVASLGGFARLAPNGLSVARDDVQTSCFPADLVGQIRAIERRFGAKAVITSGYRSPAHNARVNGARRSQHMGCKAADLIVPGANPMKVAAFVRALPGRGGVGTYCHTQAIHIDVGPKRDWNWRCRRRQ</sequence>
<comment type="similarity">
    <text evidence="10">Belongs to the peptidase M15 family.</text>
</comment>
<reference evidence="14 15" key="1">
    <citation type="submission" date="2019-03" db="EMBL/GenBank/DDBJ databases">
        <title>Jiella endophytica sp. nov., a novel endophytic bacterium isolated from root of Ficus microcarpa Linn. f.</title>
        <authorList>
            <person name="Tuo L."/>
        </authorList>
    </citation>
    <scope>NUCLEOTIDE SEQUENCE [LARGE SCALE GENOMIC DNA]</scope>
    <source>
        <strain evidence="14 15">CBS5Q-3</strain>
    </source>
</reference>
<evidence type="ECO:0000256" key="1">
    <source>
        <dbReference type="ARBA" id="ARBA00001947"/>
    </source>
</evidence>
<evidence type="ECO:0000256" key="11">
    <source>
        <dbReference type="ARBA" id="ARBA00093666"/>
    </source>
</evidence>
<evidence type="ECO:0000259" key="13">
    <source>
        <dbReference type="Pfam" id="PF08291"/>
    </source>
</evidence>
<dbReference type="PANTHER" id="PTHR37425">
    <property type="match status" value="1"/>
</dbReference>
<keyword evidence="4" id="KW-0479">Metal-binding</keyword>
<evidence type="ECO:0000313" key="15">
    <source>
        <dbReference type="Proteomes" id="UP000298179"/>
    </source>
</evidence>
<keyword evidence="3" id="KW-0645">Protease</keyword>
<dbReference type="Gene3D" id="3.30.1380.10">
    <property type="match status" value="1"/>
</dbReference>
<gene>
    <name evidence="14" type="ORF">E3C22_05650</name>
</gene>
<evidence type="ECO:0000256" key="2">
    <source>
        <dbReference type="ARBA" id="ARBA00004776"/>
    </source>
</evidence>
<evidence type="ECO:0000256" key="4">
    <source>
        <dbReference type="ARBA" id="ARBA00022723"/>
    </source>
</evidence>